<evidence type="ECO:0000313" key="2">
    <source>
        <dbReference type="Proteomes" id="UP001592531"/>
    </source>
</evidence>
<proteinExistence type="predicted"/>
<evidence type="ECO:0000313" key="1">
    <source>
        <dbReference type="EMBL" id="MFC1418354.1"/>
    </source>
</evidence>
<comment type="caution">
    <text evidence="1">The sequence shown here is derived from an EMBL/GenBank/DDBJ whole genome shotgun (WGS) entry which is preliminary data.</text>
</comment>
<gene>
    <name evidence="1" type="ORF">ACEZDE_17155</name>
</gene>
<sequence length="115" mass="12675">MWTAFGPTNVALHMVSIEREAGEASDALHRADAIDTGGIPSRERAFTHLIEVARCYDLRRKDAGVLLQLLQAEDLAPEDLARTQAAREMTVGLLRRARLLHARQAEALAGRMGML</sequence>
<evidence type="ECO:0008006" key="3">
    <source>
        <dbReference type="Google" id="ProtNLM"/>
    </source>
</evidence>
<organism evidence="1 2">
    <name type="scientific">Streptacidiphilus cavernicola</name>
    <dbReference type="NCBI Taxonomy" id="3342716"/>
    <lineage>
        <taxon>Bacteria</taxon>
        <taxon>Bacillati</taxon>
        <taxon>Actinomycetota</taxon>
        <taxon>Actinomycetes</taxon>
        <taxon>Kitasatosporales</taxon>
        <taxon>Streptomycetaceae</taxon>
        <taxon>Streptacidiphilus</taxon>
    </lineage>
</organism>
<accession>A0ABV6VX55</accession>
<name>A0ABV6VX55_9ACTN</name>
<dbReference type="Proteomes" id="UP001592531">
    <property type="component" value="Unassembled WGS sequence"/>
</dbReference>
<dbReference type="EMBL" id="JBHFAB010000012">
    <property type="protein sequence ID" value="MFC1418354.1"/>
    <property type="molecule type" value="Genomic_DNA"/>
</dbReference>
<protein>
    <recommendedName>
        <fullName evidence="3">XRE family transcriptional regulator</fullName>
    </recommendedName>
</protein>
<keyword evidence="2" id="KW-1185">Reference proteome</keyword>
<dbReference type="RefSeq" id="WP_380537151.1">
    <property type="nucleotide sequence ID" value="NZ_JBHFAB010000012.1"/>
</dbReference>
<reference evidence="1 2" key="1">
    <citation type="submission" date="2024-09" db="EMBL/GenBank/DDBJ databases">
        <authorList>
            <person name="Lee S.D."/>
        </authorList>
    </citation>
    <scope>NUCLEOTIDE SEQUENCE [LARGE SCALE GENOMIC DNA]</scope>
    <source>
        <strain evidence="1 2">N8-3</strain>
    </source>
</reference>